<dbReference type="InterPro" id="IPR023707">
    <property type="entry name" value="OM_assembly_BamA"/>
</dbReference>
<comment type="subunit">
    <text evidence="8">Part of the Bam complex.</text>
</comment>
<evidence type="ECO:0000256" key="2">
    <source>
        <dbReference type="ARBA" id="ARBA00022452"/>
    </source>
</evidence>
<comment type="caution">
    <text evidence="11">The sequence shown here is derived from an EMBL/GenBank/DDBJ whole genome shotgun (WGS) entry which is preliminary data.</text>
</comment>
<feature type="domain" description="POTRA" evidence="10">
    <location>
        <begin position="173"/>
        <end position="261"/>
    </location>
</feature>
<evidence type="ECO:0000256" key="6">
    <source>
        <dbReference type="ARBA" id="ARBA00023136"/>
    </source>
</evidence>
<keyword evidence="6 8" id="KW-0472">Membrane</keyword>
<comment type="function">
    <text evidence="8">Part of the outer membrane protein assembly complex, which is involved in assembly and insertion of beta-barrel proteins into the outer membrane.</text>
</comment>
<keyword evidence="12" id="KW-1185">Reference proteome</keyword>
<dbReference type="NCBIfam" id="TIGR03303">
    <property type="entry name" value="OM_YaeT"/>
    <property type="match status" value="1"/>
</dbReference>
<feature type="domain" description="POTRA" evidence="10">
    <location>
        <begin position="345"/>
        <end position="419"/>
    </location>
</feature>
<gene>
    <name evidence="8" type="primary">bamA</name>
    <name evidence="11" type="ORF">FHS30_001031</name>
</gene>
<feature type="chain" id="PRO_5033176835" description="Outer membrane protein assembly factor BamA" evidence="8">
    <location>
        <begin position="20"/>
        <end position="890"/>
    </location>
</feature>
<feature type="domain" description="POTRA" evidence="10">
    <location>
        <begin position="22"/>
        <end position="89"/>
    </location>
</feature>
<dbReference type="Gene3D" id="3.10.20.310">
    <property type="entry name" value="membrane protein fhac"/>
    <property type="match status" value="5"/>
</dbReference>
<organism evidence="11 12">
    <name type="scientific">Simiduia aestuariiviva</name>
    <dbReference type="NCBI Taxonomy" id="1510459"/>
    <lineage>
        <taxon>Bacteria</taxon>
        <taxon>Pseudomonadati</taxon>
        <taxon>Pseudomonadota</taxon>
        <taxon>Gammaproteobacteria</taxon>
        <taxon>Cellvibrionales</taxon>
        <taxon>Cellvibrionaceae</taxon>
        <taxon>Simiduia</taxon>
    </lineage>
</organism>
<evidence type="ECO:0000259" key="10">
    <source>
        <dbReference type="PROSITE" id="PS51779"/>
    </source>
</evidence>
<evidence type="ECO:0000313" key="12">
    <source>
        <dbReference type="Proteomes" id="UP000559987"/>
    </source>
</evidence>
<comment type="similarity">
    <text evidence="8">Belongs to the BamA family.</text>
</comment>
<proteinExistence type="inferred from homology"/>
<keyword evidence="3 8" id="KW-0812">Transmembrane</keyword>
<dbReference type="PANTHER" id="PTHR12815">
    <property type="entry name" value="SORTING AND ASSEMBLY MACHINERY SAMM50 PROTEIN FAMILY MEMBER"/>
    <property type="match status" value="1"/>
</dbReference>
<dbReference type="AlphaFoldDB" id="A0A839UR52"/>
<evidence type="ECO:0000256" key="5">
    <source>
        <dbReference type="ARBA" id="ARBA00022737"/>
    </source>
</evidence>
<feature type="domain" description="POTRA" evidence="10">
    <location>
        <begin position="90"/>
        <end position="170"/>
    </location>
</feature>
<dbReference type="GO" id="GO:1990063">
    <property type="term" value="C:Bam protein complex"/>
    <property type="evidence" value="ECO:0007669"/>
    <property type="project" value="TreeGrafter"/>
</dbReference>
<dbReference type="PANTHER" id="PTHR12815:SF23">
    <property type="entry name" value="OUTER MEMBRANE PROTEIN ASSEMBLY FACTOR BAMA"/>
    <property type="match status" value="1"/>
</dbReference>
<dbReference type="InterPro" id="IPR034746">
    <property type="entry name" value="POTRA"/>
</dbReference>
<dbReference type="PIRSF" id="PIRSF006076">
    <property type="entry name" value="OM_assembly_OMP85"/>
    <property type="match status" value="1"/>
</dbReference>
<evidence type="ECO:0000256" key="4">
    <source>
        <dbReference type="ARBA" id="ARBA00022729"/>
    </source>
</evidence>
<evidence type="ECO:0000256" key="3">
    <source>
        <dbReference type="ARBA" id="ARBA00022692"/>
    </source>
</evidence>
<keyword evidence="5 8" id="KW-0677">Repeat</keyword>
<feature type="signal peptide" evidence="8">
    <location>
        <begin position="1"/>
        <end position="19"/>
    </location>
</feature>
<evidence type="ECO:0000256" key="1">
    <source>
        <dbReference type="ARBA" id="ARBA00004370"/>
    </source>
</evidence>
<dbReference type="PROSITE" id="PS51779">
    <property type="entry name" value="POTRA"/>
    <property type="match status" value="4"/>
</dbReference>
<evidence type="ECO:0000256" key="8">
    <source>
        <dbReference type="HAMAP-Rule" id="MF_01430"/>
    </source>
</evidence>
<dbReference type="InterPro" id="IPR039910">
    <property type="entry name" value="D15-like"/>
</dbReference>
<sequence precursor="true">MQRLVLLIASLILSSVVLAESFRVTDIRVEGLQRVSAGSVFAALPVRIGDFMDTVEIQEATRSLFATGYFADIQIGRDEGVLVITVKERPAISEIVLEGNKAIKTEDLMKGLRDNGLSEGQIFKRVTLEGLGQELQRQYVAQGRYSASVKTEVIDLPRNQVKLQITIDEGKVASIEHINLVGNNAFDDDELLDLFELKSTGWLSWITSDNKYAREKLTGDIERLESHYMDRGYLKFRMPSTQVSVSPDKESVYITVNIEEGEVFKIGKVELAGDPILPEEYIRMLVLVREGDTFSQVLMTTTSDYITKRLGNEGYTFAEVKGIPELNQETGLVDVTFFIDPGKRAYVRRVEFRGNTKTKDEVLRREMRQMEGASAKNTDIEYSKLKLERLGFFKEVQVETNEVPGTADLVDVEYTVEEQPSGSIGATVGYAQGTGLVLGGNIQQNNWLGTGKRVGISVNTSKYQQVYSFNYMDPYFTVDGVSRGFSVFYRATDFSQINVASYSTNTYGANLNFGYPISEVERLGFGIGYTNMYIKTGSRAVQEIRRSPNLIEGIDSNFITESDLQTLIDEVNAANTNPISGGAPALDFSSPIDEVVNTLNNPEGFIDANGDRFDSFPFTLSWAKSTLNRGQLATRGSSHNLSLEFSVPGSDMEFYKLRYSGQYFQPIYGDFTLRFRGDLGYADSYGKTSILPFFEHFYAGGFGSVRGFKRNTLGPRSTPAATYDVVGPYFGAQGPGVGAEDTDGDGSYDTFQGGYILCDQTRDVIYKQGADVCIQDKLRASVIGRDDLPFGGNVLIEGSVELLFPLPFIEDQRMLQTAFFVDTGNVFNTNCGFYQQNCFDVDPGKLSASYGIGLTWISGFGPLTFSLSRPFQYNPEDERETFQFSLGTAF</sequence>
<comment type="subcellular location">
    <subcellularLocation>
        <location evidence="8">Cell outer membrane</location>
    </subcellularLocation>
    <subcellularLocation>
        <location evidence="1">Membrane</location>
    </subcellularLocation>
</comment>
<dbReference type="Pfam" id="PF07244">
    <property type="entry name" value="POTRA"/>
    <property type="match status" value="4"/>
</dbReference>
<dbReference type="InterPro" id="IPR000184">
    <property type="entry name" value="Bac_surfAg_D15"/>
</dbReference>
<keyword evidence="4 8" id="KW-0732">Signal</keyword>
<dbReference type="Gene3D" id="2.40.160.50">
    <property type="entry name" value="membrane protein fhac: a member of the omp85/tpsb transporter family"/>
    <property type="match status" value="1"/>
</dbReference>
<evidence type="ECO:0000313" key="11">
    <source>
        <dbReference type="EMBL" id="MBB3167855.1"/>
    </source>
</evidence>
<dbReference type="Proteomes" id="UP000559987">
    <property type="component" value="Unassembled WGS sequence"/>
</dbReference>
<dbReference type="FunFam" id="3.10.20.310:FF:000002">
    <property type="entry name" value="Outer membrane protein assembly factor BamA"/>
    <property type="match status" value="1"/>
</dbReference>
<evidence type="ECO:0000256" key="9">
    <source>
        <dbReference type="NCBIfam" id="TIGR03303"/>
    </source>
</evidence>
<dbReference type="HAMAP" id="MF_01430">
    <property type="entry name" value="OM_assembly_BamA"/>
    <property type="match status" value="1"/>
</dbReference>
<dbReference type="GO" id="GO:0051205">
    <property type="term" value="P:protein insertion into membrane"/>
    <property type="evidence" value="ECO:0007669"/>
    <property type="project" value="UniProtKB-UniRule"/>
</dbReference>
<accession>A0A839UR52</accession>
<keyword evidence="7 8" id="KW-0998">Cell outer membrane</keyword>
<dbReference type="EMBL" id="JACHXZ010000001">
    <property type="protein sequence ID" value="MBB3167855.1"/>
    <property type="molecule type" value="Genomic_DNA"/>
</dbReference>
<dbReference type="GO" id="GO:0043165">
    <property type="term" value="P:Gram-negative-bacterium-type cell outer membrane assembly"/>
    <property type="evidence" value="ECO:0007669"/>
    <property type="project" value="UniProtKB-UniRule"/>
</dbReference>
<protein>
    <recommendedName>
        <fullName evidence="8 9">Outer membrane protein assembly factor BamA</fullName>
    </recommendedName>
</protein>
<name>A0A839UR52_9GAMM</name>
<dbReference type="InterPro" id="IPR010827">
    <property type="entry name" value="BamA/TamA_POTRA"/>
</dbReference>
<dbReference type="RefSeq" id="WP_183908915.1">
    <property type="nucleotide sequence ID" value="NZ_JACHXZ010000001.1"/>
</dbReference>
<evidence type="ECO:0000256" key="7">
    <source>
        <dbReference type="ARBA" id="ARBA00023237"/>
    </source>
</evidence>
<keyword evidence="2 8" id="KW-1134">Transmembrane beta strand</keyword>
<reference evidence="11 12" key="1">
    <citation type="submission" date="2020-08" db="EMBL/GenBank/DDBJ databases">
        <title>Genomic Encyclopedia of Type Strains, Phase III (KMG-III): the genomes of soil and plant-associated and newly described type strains.</title>
        <authorList>
            <person name="Whitman W."/>
        </authorList>
    </citation>
    <scope>NUCLEOTIDE SEQUENCE [LARGE SCALE GENOMIC DNA]</scope>
    <source>
        <strain evidence="11 12">CECT 8571</strain>
    </source>
</reference>
<dbReference type="Pfam" id="PF01103">
    <property type="entry name" value="Omp85"/>
    <property type="match status" value="1"/>
</dbReference>